<reference evidence="3" key="1">
    <citation type="journal article" date="2014" name="Int. J. Syst. Evol. Microbiol.">
        <title>Complete genome sequence of Corynebacterium casei LMG S-19264T (=DSM 44701T), isolated from a smear-ripened cheese.</title>
        <authorList>
            <consortium name="US DOE Joint Genome Institute (JGI-PGF)"/>
            <person name="Walter F."/>
            <person name="Albersmeier A."/>
            <person name="Kalinowski J."/>
            <person name="Ruckert C."/>
        </authorList>
    </citation>
    <scope>NUCLEOTIDE SEQUENCE</scope>
    <source>
        <strain evidence="3">VKM B-1513</strain>
    </source>
</reference>
<evidence type="ECO:0000313" key="3">
    <source>
        <dbReference type="EMBL" id="GLK53822.1"/>
    </source>
</evidence>
<reference evidence="3" key="2">
    <citation type="submission" date="2023-01" db="EMBL/GenBank/DDBJ databases">
        <authorList>
            <person name="Sun Q."/>
            <person name="Evtushenko L."/>
        </authorList>
    </citation>
    <scope>NUCLEOTIDE SEQUENCE</scope>
    <source>
        <strain evidence="3">VKM B-1513</strain>
    </source>
</reference>
<sequence length="195" mass="20280">MLNPALFAKSASLALIAAGTALAGQGVWIGAKAEIAQVLLARAWARAIDGESAPTPWPWADTWPVARLSVPALGEHAIVLAEAGGEALAFGPSLLTASARPGEAGISIIAAHRDTHFRFLQHVEPGQTVIIERADAPPLAFRVTGSEIVEAARSGIETNDGGPARLALVTCWPFDAVTPGPLRYVVWAEPVAVTT</sequence>
<dbReference type="SUPFAM" id="SSF63817">
    <property type="entry name" value="Sortase"/>
    <property type="match status" value="1"/>
</dbReference>
<dbReference type="CDD" id="cd05828">
    <property type="entry name" value="Sortase_D_1"/>
    <property type="match status" value="1"/>
</dbReference>
<dbReference type="InterPro" id="IPR005754">
    <property type="entry name" value="Sortase"/>
</dbReference>
<feature type="chain" id="PRO_5040798007" evidence="2">
    <location>
        <begin position="24"/>
        <end position="195"/>
    </location>
</feature>
<dbReference type="Gene3D" id="2.40.260.10">
    <property type="entry name" value="Sortase"/>
    <property type="match status" value="1"/>
</dbReference>
<dbReference type="InterPro" id="IPR022445">
    <property type="entry name" value="Sortase_proteobact_type"/>
</dbReference>
<dbReference type="GO" id="GO:0016787">
    <property type="term" value="F:hydrolase activity"/>
    <property type="evidence" value="ECO:0007669"/>
    <property type="project" value="UniProtKB-KW"/>
</dbReference>
<dbReference type="AlphaFoldDB" id="A0A9W6INX4"/>
<comment type="caution">
    <text evidence="3">The sequence shown here is derived from an EMBL/GenBank/DDBJ whole genome shotgun (WGS) entry which is preliminary data.</text>
</comment>
<name>A0A9W6INX4_9PROT</name>
<dbReference type="RefSeq" id="WP_271188161.1">
    <property type="nucleotide sequence ID" value="NZ_BSFE01000014.1"/>
</dbReference>
<organism evidence="3 4">
    <name type="scientific">Maricaulis virginensis</name>
    <dbReference type="NCBI Taxonomy" id="144022"/>
    <lineage>
        <taxon>Bacteria</taxon>
        <taxon>Pseudomonadati</taxon>
        <taxon>Pseudomonadota</taxon>
        <taxon>Alphaproteobacteria</taxon>
        <taxon>Maricaulales</taxon>
        <taxon>Maricaulaceae</taxon>
        <taxon>Maricaulis</taxon>
    </lineage>
</organism>
<dbReference type="NCBIfam" id="TIGR03784">
    <property type="entry name" value="marine_sortase"/>
    <property type="match status" value="1"/>
</dbReference>
<gene>
    <name evidence="3" type="ORF">GCM10017621_33300</name>
</gene>
<dbReference type="InterPro" id="IPR041999">
    <property type="entry name" value="Sortase_D_1"/>
</dbReference>
<evidence type="ECO:0000256" key="1">
    <source>
        <dbReference type="ARBA" id="ARBA00022801"/>
    </source>
</evidence>
<dbReference type="InterPro" id="IPR023365">
    <property type="entry name" value="Sortase_dom-sf"/>
</dbReference>
<protein>
    <submittedName>
        <fullName evidence="3">Class GN sortase</fullName>
    </submittedName>
</protein>
<dbReference type="Pfam" id="PF04203">
    <property type="entry name" value="Sortase"/>
    <property type="match status" value="1"/>
</dbReference>
<proteinExistence type="predicted"/>
<evidence type="ECO:0000313" key="4">
    <source>
        <dbReference type="Proteomes" id="UP001143486"/>
    </source>
</evidence>
<keyword evidence="1" id="KW-0378">Hydrolase</keyword>
<keyword evidence="4" id="KW-1185">Reference proteome</keyword>
<dbReference type="Proteomes" id="UP001143486">
    <property type="component" value="Unassembled WGS sequence"/>
</dbReference>
<accession>A0A9W6INX4</accession>
<evidence type="ECO:0000256" key="2">
    <source>
        <dbReference type="SAM" id="SignalP"/>
    </source>
</evidence>
<feature type="signal peptide" evidence="2">
    <location>
        <begin position="1"/>
        <end position="23"/>
    </location>
</feature>
<dbReference type="EMBL" id="BSFE01000014">
    <property type="protein sequence ID" value="GLK53822.1"/>
    <property type="molecule type" value="Genomic_DNA"/>
</dbReference>
<keyword evidence="2" id="KW-0732">Signal</keyword>